<comment type="subcellular location">
    <subcellularLocation>
        <location evidence="1">Secreted</location>
    </subcellularLocation>
</comment>
<evidence type="ECO:0000256" key="6">
    <source>
        <dbReference type="ARBA" id="ARBA00023157"/>
    </source>
</evidence>
<dbReference type="GO" id="GO:0004869">
    <property type="term" value="F:cysteine-type endopeptidase inhibitor activity"/>
    <property type="evidence" value="ECO:0007669"/>
    <property type="project" value="InterPro"/>
</dbReference>
<dbReference type="Gene3D" id="3.10.450.10">
    <property type="match status" value="2"/>
</dbReference>
<dbReference type="Proteomes" id="UP000092124">
    <property type="component" value="Unassembled WGS sequence"/>
</dbReference>
<evidence type="ECO:0000256" key="7">
    <source>
        <dbReference type="ARBA" id="ARBA00023180"/>
    </source>
</evidence>
<gene>
    <name evidence="12" type="ORF">A6R68_21705</name>
</gene>
<evidence type="ECO:0000256" key="1">
    <source>
        <dbReference type="ARBA" id="ARBA00004613"/>
    </source>
</evidence>
<proteinExistence type="predicted"/>
<evidence type="ECO:0000256" key="2">
    <source>
        <dbReference type="ARBA" id="ARBA00019375"/>
    </source>
</evidence>
<feature type="region of interest" description="Disordered" evidence="9">
    <location>
        <begin position="203"/>
        <end position="227"/>
    </location>
</feature>
<evidence type="ECO:0000256" key="10">
    <source>
        <dbReference type="SAM" id="SignalP"/>
    </source>
</evidence>
<evidence type="ECO:0000256" key="5">
    <source>
        <dbReference type="ARBA" id="ARBA00022737"/>
    </source>
</evidence>
<keyword evidence="5" id="KW-0677">Repeat</keyword>
<dbReference type="InterPro" id="IPR046350">
    <property type="entry name" value="Cystatin_sf"/>
</dbReference>
<dbReference type="OrthoDB" id="8780871at2759"/>
<evidence type="ECO:0000256" key="3">
    <source>
        <dbReference type="ARBA" id="ARBA00022525"/>
    </source>
</evidence>
<feature type="signal peptide" evidence="10">
    <location>
        <begin position="1"/>
        <end position="18"/>
    </location>
</feature>
<dbReference type="AlphaFoldDB" id="A0A1A6HQU6"/>
<dbReference type="EMBL" id="LZPO01017485">
    <property type="protein sequence ID" value="OBS80097.1"/>
    <property type="molecule type" value="Genomic_DNA"/>
</dbReference>
<accession>A0A1A6HQU6</accession>
<organism evidence="12 13">
    <name type="scientific">Neotoma lepida</name>
    <name type="common">Desert woodrat</name>
    <dbReference type="NCBI Taxonomy" id="56216"/>
    <lineage>
        <taxon>Eukaryota</taxon>
        <taxon>Metazoa</taxon>
        <taxon>Chordata</taxon>
        <taxon>Craniata</taxon>
        <taxon>Vertebrata</taxon>
        <taxon>Euteleostomi</taxon>
        <taxon>Mammalia</taxon>
        <taxon>Eutheria</taxon>
        <taxon>Euarchontoglires</taxon>
        <taxon>Glires</taxon>
        <taxon>Rodentia</taxon>
        <taxon>Myomorpha</taxon>
        <taxon>Muroidea</taxon>
        <taxon>Cricetidae</taxon>
        <taxon>Neotominae</taxon>
        <taxon>Neotoma</taxon>
    </lineage>
</organism>
<keyword evidence="4 10" id="KW-0732">Signal</keyword>
<evidence type="ECO:0000313" key="12">
    <source>
        <dbReference type="EMBL" id="OBS80097.1"/>
    </source>
</evidence>
<protein>
    <recommendedName>
        <fullName evidence="2">Alpha-2-HS-glycoprotein</fullName>
    </recommendedName>
    <alternativeName>
        <fullName evidence="8">Fetuin-A</fullName>
    </alternativeName>
</protein>
<dbReference type="PROSITE" id="PS01255">
    <property type="entry name" value="FETUIN_2"/>
    <property type="match status" value="1"/>
</dbReference>
<dbReference type="InterPro" id="IPR025760">
    <property type="entry name" value="Cystatin_Fetuin_A"/>
</dbReference>
<evidence type="ECO:0000256" key="8">
    <source>
        <dbReference type="ARBA" id="ARBA00032001"/>
    </source>
</evidence>
<dbReference type="InterPro" id="IPR050735">
    <property type="entry name" value="Kininogen_Fetuin_HRG"/>
</dbReference>
<keyword evidence="13" id="KW-1185">Reference proteome</keyword>
<feature type="compositionally biased region" description="Low complexity" evidence="9">
    <location>
        <begin position="210"/>
        <end position="221"/>
    </location>
</feature>
<keyword evidence="6" id="KW-1015">Disulfide bond</keyword>
<feature type="domain" description="Cystatin fetuin-A-type" evidence="11">
    <location>
        <begin position="17"/>
        <end position="133"/>
    </location>
</feature>
<comment type="caution">
    <text evidence="12">The sequence shown here is derived from an EMBL/GenBank/DDBJ whole genome shotgun (WGS) entry which is preliminary data.</text>
</comment>
<dbReference type="PANTHER" id="PTHR13814">
    <property type="entry name" value="FETUIN"/>
    <property type="match status" value="1"/>
</dbReference>
<dbReference type="InterPro" id="IPR001363">
    <property type="entry name" value="Prot_inh_fetuin_CS"/>
</dbReference>
<evidence type="ECO:0000256" key="9">
    <source>
        <dbReference type="SAM" id="MobiDB-lite"/>
    </source>
</evidence>
<feature type="chain" id="PRO_5008346563" description="Alpha-2-HS-glycoprotein" evidence="10">
    <location>
        <begin position="19"/>
        <end position="302"/>
    </location>
</feature>
<dbReference type="STRING" id="56216.A0A1A6HQU6"/>
<dbReference type="CDD" id="cd00042">
    <property type="entry name" value="CY"/>
    <property type="match status" value="1"/>
</dbReference>
<dbReference type="InterPro" id="IPR000010">
    <property type="entry name" value="Cystatin_dom"/>
</dbReference>
<dbReference type="Pfam" id="PF00031">
    <property type="entry name" value="Cystatin"/>
    <property type="match status" value="1"/>
</dbReference>
<dbReference type="SMART" id="SM00043">
    <property type="entry name" value="CY"/>
    <property type="match status" value="1"/>
</dbReference>
<dbReference type="GO" id="GO:0031012">
    <property type="term" value="C:extracellular matrix"/>
    <property type="evidence" value="ECO:0007669"/>
    <property type="project" value="TreeGrafter"/>
</dbReference>
<name>A0A1A6HQU6_NEOLE</name>
<dbReference type="GO" id="GO:0072562">
    <property type="term" value="C:blood microparticle"/>
    <property type="evidence" value="ECO:0007669"/>
    <property type="project" value="TreeGrafter"/>
</dbReference>
<dbReference type="FunFam" id="3.10.450.10:FF:000009">
    <property type="entry name" value="Alpha-2-HS-glycoprotein 2"/>
    <property type="match status" value="1"/>
</dbReference>
<dbReference type="SUPFAM" id="SSF54403">
    <property type="entry name" value="Cystatin/monellin"/>
    <property type="match status" value="2"/>
</dbReference>
<dbReference type="PANTHER" id="PTHR13814:SF6">
    <property type="entry name" value="ALPHA-2-HS-GLYCOPROTEIN"/>
    <property type="match status" value="1"/>
</dbReference>
<keyword evidence="3" id="KW-0964">Secreted</keyword>
<reference evidence="12 13" key="1">
    <citation type="submission" date="2016-06" db="EMBL/GenBank/DDBJ databases">
        <title>The Draft Genome Sequence and Annotation of the Desert Woodrat Neotoma lepida.</title>
        <authorList>
            <person name="Campbell M."/>
            <person name="Oakeson K.F."/>
            <person name="Yandell M."/>
            <person name="Halpert J.R."/>
            <person name="Dearing D."/>
        </authorList>
    </citation>
    <scope>NUCLEOTIDE SEQUENCE [LARGE SCALE GENOMIC DNA]</scope>
    <source>
        <strain evidence="12">417</strain>
        <tissue evidence="12">Liver</tissue>
    </source>
</reference>
<sequence length="302" mass="32308">MKSLALLLCFAQLWGCQSAPHFTGPGFKEVACDDPEVEQAAFVAVDYLNQHLLHGFRHDVNQIDKVKLWFRRPFGVVYELEVDTLETTCHVLDPTPLANCSVRQVAEHAVEGDCDFHVLKQDGKFTVLHAQCHSTPGQMPLQFSTFVEFVVAATDCTAQEATDPAKCNLLAEKQYGFCKASLVKKLGEEEVSVACTIFPKQPQPDSVNTAGPAPAVDQAAPAAPPAGAPASLVVGPMVVAVPPGPPAHRIHHDLRHAFSPVASVESASGEAVGQPNVVQPSTASATGPVVQLCPGRVRHFKI</sequence>
<evidence type="ECO:0000259" key="11">
    <source>
        <dbReference type="PROSITE" id="PS51529"/>
    </source>
</evidence>
<evidence type="ECO:0000256" key="4">
    <source>
        <dbReference type="ARBA" id="ARBA00022729"/>
    </source>
</evidence>
<keyword evidence="7" id="KW-0325">Glycoprotein</keyword>
<evidence type="ECO:0000313" key="13">
    <source>
        <dbReference type="Proteomes" id="UP000092124"/>
    </source>
</evidence>
<dbReference type="PROSITE" id="PS51529">
    <property type="entry name" value="CYSTATIN_FETUIN_A"/>
    <property type="match status" value="1"/>
</dbReference>